<feature type="non-terminal residue" evidence="2">
    <location>
        <position position="42"/>
    </location>
</feature>
<feature type="region of interest" description="Disordered" evidence="1">
    <location>
        <begin position="1"/>
        <end position="42"/>
    </location>
</feature>
<evidence type="ECO:0000313" key="2">
    <source>
        <dbReference type="EMBL" id="CAA9570796.1"/>
    </source>
</evidence>
<proteinExistence type="predicted"/>
<protein>
    <submittedName>
        <fullName evidence="2">Uncharacterized protein</fullName>
    </submittedName>
</protein>
<feature type="non-terminal residue" evidence="2">
    <location>
        <position position="1"/>
    </location>
</feature>
<evidence type="ECO:0000256" key="1">
    <source>
        <dbReference type="SAM" id="MobiDB-lite"/>
    </source>
</evidence>
<dbReference type="EMBL" id="CADCWG010000249">
    <property type="protein sequence ID" value="CAA9570796.1"/>
    <property type="molecule type" value="Genomic_DNA"/>
</dbReference>
<accession>A0A6J4V801</accession>
<name>A0A6J4V801_9BACT</name>
<reference evidence="2" key="1">
    <citation type="submission" date="2020-02" db="EMBL/GenBank/DDBJ databases">
        <authorList>
            <person name="Meier V. D."/>
        </authorList>
    </citation>
    <scope>NUCLEOTIDE SEQUENCE</scope>
    <source>
        <strain evidence="2">AVDCRST_MAG49</strain>
    </source>
</reference>
<organism evidence="2">
    <name type="scientific">uncultured Thermomicrobiales bacterium</name>
    <dbReference type="NCBI Taxonomy" id="1645740"/>
    <lineage>
        <taxon>Bacteria</taxon>
        <taxon>Pseudomonadati</taxon>
        <taxon>Thermomicrobiota</taxon>
        <taxon>Thermomicrobia</taxon>
        <taxon>Thermomicrobiales</taxon>
        <taxon>environmental samples</taxon>
    </lineage>
</organism>
<dbReference type="AlphaFoldDB" id="A0A6J4V801"/>
<gene>
    <name evidence="2" type="ORF">AVDCRST_MAG49-3589</name>
</gene>
<feature type="compositionally biased region" description="Low complexity" evidence="1">
    <location>
        <begin position="18"/>
        <end position="31"/>
    </location>
</feature>
<sequence>CSRSNCTAGGQAAPDGAPTPSWSQRSSRPSPAGWDSRSGWCS</sequence>